<gene>
    <name evidence="2" type="ORF">COV05_03840</name>
</gene>
<feature type="transmembrane region" description="Helical" evidence="1">
    <location>
        <begin position="131"/>
        <end position="150"/>
    </location>
</feature>
<feature type="transmembrane region" description="Helical" evidence="1">
    <location>
        <begin position="55"/>
        <end position="73"/>
    </location>
</feature>
<dbReference type="PANTHER" id="PTHR32251">
    <property type="entry name" value="3-OXO-5-ALPHA-STEROID 4-DEHYDROGENASE"/>
    <property type="match status" value="1"/>
</dbReference>
<dbReference type="Proteomes" id="UP000231436">
    <property type="component" value="Unassembled WGS sequence"/>
</dbReference>
<dbReference type="EMBL" id="PFEU01000018">
    <property type="protein sequence ID" value="PJE76472.1"/>
    <property type="molecule type" value="Genomic_DNA"/>
</dbReference>
<keyword evidence="1" id="KW-1133">Transmembrane helix</keyword>
<feature type="transmembrane region" description="Helical" evidence="1">
    <location>
        <begin position="192"/>
        <end position="220"/>
    </location>
</feature>
<dbReference type="PANTHER" id="PTHR32251:SF17">
    <property type="entry name" value="STEROID 5-ALPHA REDUCTASE C-TERMINAL DOMAIN-CONTAINING PROTEIN"/>
    <property type="match status" value="1"/>
</dbReference>
<keyword evidence="1" id="KW-0472">Membrane</keyword>
<feature type="transmembrane region" description="Helical" evidence="1">
    <location>
        <begin position="107"/>
        <end position="125"/>
    </location>
</feature>
<dbReference type="AlphaFoldDB" id="A0A2M8LG91"/>
<dbReference type="PROSITE" id="PS50244">
    <property type="entry name" value="S5A_REDUCTASE"/>
    <property type="match status" value="1"/>
</dbReference>
<dbReference type="Pfam" id="PF06966">
    <property type="entry name" value="DUF1295"/>
    <property type="match status" value="1"/>
</dbReference>
<dbReference type="Gene3D" id="1.20.120.1630">
    <property type="match status" value="1"/>
</dbReference>
<name>A0A2M8LG91_9BACT</name>
<comment type="caution">
    <text evidence="2">The sequence shown here is derived from an EMBL/GenBank/DDBJ whole genome shotgun (WGS) entry which is preliminary data.</text>
</comment>
<sequence>MNYFIILAFVLFCYMSFWFVLSLVKKRNDVADVAWGLGFVLMTWISFYLSDDSGVRGLLVGILVSVWGLRLAWHIHARNKGKAEDYRYLAWRKEWGKWFYVRSYFQVYLLQGTLLFLIVTPVLLINRSAGANLGILDVLGVCLWVLGFLFESIGDAQLARFLKDPANKGKLMKRGLWAYSRHPNYFGEVTQWWGIGLMALAVPFGWFGLIGPITITFLILKVSGIPMLEKKLAEHPDFAEYKRTVRVLIPLPKKIL</sequence>
<feature type="transmembrane region" description="Helical" evidence="1">
    <location>
        <begin position="6"/>
        <end position="24"/>
    </location>
</feature>
<evidence type="ECO:0000313" key="3">
    <source>
        <dbReference type="Proteomes" id="UP000231436"/>
    </source>
</evidence>
<evidence type="ECO:0000256" key="1">
    <source>
        <dbReference type="SAM" id="Phobius"/>
    </source>
</evidence>
<dbReference type="GO" id="GO:0016020">
    <property type="term" value="C:membrane"/>
    <property type="evidence" value="ECO:0007669"/>
    <property type="project" value="TreeGrafter"/>
</dbReference>
<feature type="transmembrane region" description="Helical" evidence="1">
    <location>
        <begin position="31"/>
        <end position="49"/>
    </location>
</feature>
<protein>
    <submittedName>
        <fullName evidence="2">Steroid 5-alpha reductase</fullName>
    </submittedName>
</protein>
<reference evidence="3" key="1">
    <citation type="submission" date="2017-09" db="EMBL/GenBank/DDBJ databases">
        <title>Depth-based differentiation of microbial function through sediment-hosted aquifers and enrichment of novel symbionts in the deep terrestrial subsurface.</title>
        <authorList>
            <person name="Probst A.J."/>
            <person name="Ladd B."/>
            <person name="Jarett J.K."/>
            <person name="Geller-Mcgrath D.E."/>
            <person name="Sieber C.M.K."/>
            <person name="Emerson J.B."/>
            <person name="Anantharaman K."/>
            <person name="Thomas B.C."/>
            <person name="Malmstrom R."/>
            <person name="Stieglmeier M."/>
            <person name="Klingl A."/>
            <person name="Woyke T."/>
            <person name="Ryan C.M."/>
            <person name="Banfield J.F."/>
        </authorList>
    </citation>
    <scope>NUCLEOTIDE SEQUENCE [LARGE SCALE GENOMIC DNA]</scope>
</reference>
<keyword evidence="1" id="KW-0812">Transmembrane</keyword>
<accession>A0A2M8LG91</accession>
<evidence type="ECO:0000313" key="2">
    <source>
        <dbReference type="EMBL" id="PJE76472.1"/>
    </source>
</evidence>
<dbReference type="InterPro" id="IPR010721">
    <property type="entry name" value="UstE-like"/>
</dbReference>
<organism evidence="2 3">
    <name type="scientific">Candidatus Uhrbacteria bacterium CG10_big_fil_rev_8_21_14_0_10_48_16</name>
    <dbReference type="NCBI Taxonomy" id="1975038"/>
    <lineage>
        <taxon>Bacteria</taxon>
        <taxon>Candidatus Uhriibacteriota</taxon>
    </lineage>
</organism>
<proteinExistence type="predicted"/>